<dbReference type="PANTHER" id="PTHR30385">
    <property type="entry name" value="SIGMA FACTOR F FLAGELLAR"/>
    <property type="match status" value="1"/>
</dbReference>
<dbReference type="InterPro" id="IPR013324">
    <property type="entry name" value="RNA_pol_sigma_r3/r4-like"/>
</dbReference>
<feature type="domain" description="RNA polymerase sigma-70 region 4" evidence="5">
    <location>
        <begin position="306"/>
        <end position="348"/>
    </location>
</feature>
<dbReference type="NCBIfam" id="TIGR02937">
    <property type="entry name" value="sigma70-ECF"/>
    <property type="match status" value="1"/>
</dbReference>
<comment type="caution">
    <text evidence="6">The sequence shown here is derived from an EMBL/GenBank/DDBJ whole genome shotgun (WGS) entry which is preliminary data.</text>
</comment>
<evidence type="ECO:0000313" key="7">
    <source>
        <dbReference type="Proteomes" id="UP000252107"/>
    </source>
</evidence>
<dbReference type="GO" id="GO:0016987">
    <property type="term" value="F:sigma factor activity"/>
    <property type="evidence" value="ECO:0007669"/>
    <property type="project" value="UniProtKB-KW"/>
</dbReference>
<keyword evidence="4" id="KW-0804">Transcription</keyword>
<evidence type="ECO:0000256" key="4">
    <source>
        <dbReference type="ARBA" id="ARBA00023163"/>
    </source>
</evidence>
<name>A0A367QPL6_9NOSO</name>
<dbReference type="SUPFAM" id="SSF88946">
    <property type="entry name" value="Sigma2 domain of RNA polymerase sigma factors"/>
    <property type="match status" value="1"/>
</dbReference>
<dbReference type="GO" id="GO:0006352">
    <property type="term" value="P:DNA-templated transcription initiation"/>
    <property type="evidence" value="ECO:0007669"/>
    <property type="project" value="InterPro"/>
</dbReference>
<evidence type="ECO:0000256" key="2">
    <source>
        <dbReference type="ARBA" id="ARBA00023082"/>
    </source>
</evidence>
<organism evidence="6 7">
    <name type="scientific">Nostoc minutum NIES-26</name>
    <dbReference type="NCBI Taxonomy" id="1844469"/>
    <lineage>
        <taxon>Bacteria</taxon>
        <taxon>Bacillati</taxon>
        <taxon>Cyanobacteriota</taxon>
        <taxon>Cyanophyceae</taxon>
        <taxon>Nostocales</taxon>
        <taxon>Nostocaceae</taxon>
        <taxon>Nostoc</taxon>
    </lineage>
</organism>
<dbReference type="InterPro" id="IPR014284">
    <property type="entry name" value="RNA_pol_sigma-70_dom"/>
</dbReference>
<dbReference type="EMBL" id="LXQD01000310">
    <property type="protein sequence ID" value="RCJ26146.1"/>
    <property type="molecule type" value="Genomic_DNA"/>
</dbReference>
<dbReference type="GO" id="GO:0003677">
    <property type="term" value="F:DNA binding"/>
    <property type="evidence" value="ECO:0007669"/>
    <property type="project" value="UniProtKB-KW"/>
</dbReference>
<dbReference type="Gene3D" id="1.10.10.60">
    <property type="entry name" value="Homeodomain-like"/>
    <property type="match status" value="1"/>
</dbReference>
<dbReference type="Pfam" id="PF04545">
    <property type="entry name" value="Sigma70_r4"/>
    <property type="match status" value="1"/>
</dbReference>
<sequence length="396" mass="45783">MQSRQGIIEIFSTFVQLDADRFAAWVTDTKLRRSMKQCLEKSPQQQSDRFWVLYWYKIWQIQSSPLAVAHISAYLQEVCYWVARKIALNFPSQFSVADCFQIAISYIHKILKNFNPEYSTNLKSYAEFAFEGYIKDSLRLVREAHICTDRALLHKISRKRLVNSLENAGFNDRIINSYVLAWECFKELYATDNQTIRQMGKPDTATWQEITNLYNRQRLNQLSSPTPAVTPQTLEEWLSVCAKAVRDFLYPKFVSVDAPMNGQETGNLLDTIPADQTSLLTEIILQEEAATRKKQQAELNTILLNALAALDIQSQNLLQVYYDKKLTQQQIAGQLEIKQYTVSRHLSNIKRSLLINLTQWSVNTLHISPTPVVVDSMSKTLEEWLKIHFSHVNPHV</sequence>
<evidence type="ECO:0000256" key="1">
    <source>
        <dbReference type="ARBA" id="ARBA00023015"/>
    </source>
</evidence>
<dbReference type="AlphaFoldDB" id="A0A367QPL6"/>
<dbReference type="InterPro" id="IPR007630">
    <property type="entry name" value="RNA_pol_sigma70_r4"/>
</dbReference>
<accession>A0A367QPL6</accession>
<dbReference type="InterPro" id="IPR013325">
    <property type="entry name" value="RNA_pol_sigma_r2"/>
</dbReference>
<evidence type="ECO:0000256" key="3">
    <source>
        <dbReference type="ARBA" id="ARBA00023125"/>
    </source>
</evidence>
<gene>
    <name evidence="6" type="ORF">A6770_26815</name>
</gene>
<proteinExistence type="predicted"/>
<evidence type="ECO:0000259" key="5">
    <source>
        <dbReference type="Pfam" id="PF04545"/>
    </source>
</evidence>
<dbReference type="Proteomes" id="UP000252107">
    <property type="component" value="Unassembled WGS sequence"/>
</dbReference>
<keyword evidence="3" id="KW-0238">DNA-binding</keyword>
<keyword evidence="7" id="KW-1185">Reference proteome</keyword>
<protein>
    <submittedName>
        <fullName evidence="6">Group 3/4 sigma-70 RNA polymerase sigma factor</fullName>
    </submittedName>
</protein>
<keyword evidence="1" id="KW-0805">Transcription regulation</keyword>
<dbReference type="PANTHER" id="PTHR30385:SF7">
    <property type="entry name" value="RNA POLYMERASE SIGMA FACTOR FLIA"/>
    <property type="match status" value="1"/>
</dbReference>
<evidence type="ECO:0000313" key="6">
    <source>
        <dbReference type="EMBL" id="RCJ26146.1"/>
    </source>
</evidence>
<dbReference type="SUPFAM" id="SSF88659">
    <property type="entry name" value="Sigma3 and sigma4 domains of RNA polymerase sigma factors"/>
    <property type="match status" value="1"/>
</dbReference>
<keyword evidence="2" id="KW-0731">Sigma factor</keyword>
<reference evidence="6" key="1">
    <citation type="submission" date="2016-04" db="EMBL/GenBank/DDBJ databases">
        <authorList>
            <person name="Tabuchi Yagui T.R."/>
        </authorList>
    </citation>
    <scope>NUCLEOTIDE SEQUENCE [LARGE SCALE GENOMIC DNA]</scope>
    <source>
        <strain evidence="6">NIES-26</strain>
    </source>
</reference>